<sequence>MLVAGILSLLIWFEVASTPDMTTGERAAFVIAGLVETSLFVASILGFSGVIVRKQRFVQIYAYFMYFHFFLNVGIAAWLLWVVTHGTENAAVKACQQTVKDAGAQNQCIGLLKIAKAAYLAIAAIVLLTEMYGAIIVARYVNQIQREKRTLRASRMASTESAFKLMPNEARYSSLPGGQRSLHTPQPSFAGTGASIPASKEFDPYEEVGSSAIDYNSTAGPSYSYGIPPPITENEVAYGGGGWTHSEIEVEEKQRLRQQDMVINAVDEESRRAVEEEIDEQIRDSKASEALSSKCRSSTDDLPRYTLTDSTAPRIPPPQ</sequence>
<gene>
    <name evidence="4" type="ORF">HGRIS_002675</name>
</gene>
<comment type="caution">
    <text evidence="4">The sequence shown here is derived from an EMBL/GenBank/DDBJ whole genome shotgun (WGS) entry which is preliminary data.</text>
</comment>
<dbReference type="EMBL" id="JASNQZ010000006">
    <property type="protein sequence ID" value="KAL0956534.1"/>
    <property type="molecule type" value="Genomic_DNA"/>
</dbReference>
<feature type="chain" id="PRO_5047129016" evidence="3">
    <location>
        <begin position="18"/>
        <end position="319"/>
    </location>
</feature>
<evidence type="ECO:0000313" key="4">
    <source>
        <dbReference type="EMBL" id="KAL0956534.1"/>
    </source>
</evidence>
<accession>A0ABR3JL76</accession>
<keyword evidence="2" id="KW-0812">Transmembrane</keyword>
<feature type="signal peptide" evidence="3">
    <location>
        <begin position="1"/>
        <end position="17"/>
    </location>
</feature>
<protein>
    <submittedName>
        <fullName evidence="4">Uncharacterized protein</fullName>
    </submittedName>
</protein>
<proteinExistence type="predicted"/>
<reference evidence="5" key="1">
    <citation type="submission" date="2024-06" db="EMBL/GenBank/DDBJ databases">
        <title>Multi-omics analyses provide insights into the biosynthesis of the anticancer antibiotic pleurotin in Hohenbuehelia grisea.</title>
        <authorList>
            <person name="Weaver J.A."/>
            <person name="Alberti F."/>
        </authorList>
    </citation>
    <scope>NUCLEOTIDE SEQUENCE [LARGE SCALE GENOMIC DNA]</scope>
    <source>
        <strain evidence="5">T-177</strain>
    </source>
</reference>
<keyword evidence="2" id="KW-0472">Membrane</keyword>
<evidence type="ECO:0000256" key="3">
    <source>
        <dbReference type="SAM" id="SignalP"/>
    </source>
</evidence>
<feature type="transmembrane region" description="Helical" evidence="2">
    <location>
        <begin position="63"/>
        <end position="83"/>
    </location>
</feature>
<evidence type="ECO:0000313" key="5">
    <source>
        <dbReference type="Proteomes" id="UP001556367"/>
    </source>
</evidence>
<feature type="region of interest" description="Disordered" evidence="1">
    <location>
        <begin position="174"/>
        <end position="196"/>
    </location>
</feature>
<feature type="transmembrane region" description="Helical" evidence="2">
    <location>
        <begin position="119"/>
        <end position="141"/>
    </location>
</feature>
<feature type="region of interest" description="Disordered" evidence="1">
    <location>
        <begin position="270"/>
        <end position="319"/>
    </location>
</feature>
<evidence type="ECO:0000256" key="2">
    <source>
        <dbReference type="SAM" id="Phobius"/>
    </source>
</evidence>
<keyword evidence="5" id="KW-1185">Reference proteome</keyword>
<dbReference type="Proteomes" id="UP001556367">
    <property type="component" value="Unassembled WGS sequence"/>
</dbReference>
<keyword evidence="3" id="KW-0732">Signal</keyword>
<organism evidence="4 5">
    <name type="scientific">Hohenbuehelia grisea</name>
    <dbReference type="NCBI Taxonomy" id="104357"/>
    <lineage>
        <taxon>Eukaryota</taxon>
        <taxon>Fungi</taxon>
        <taxon>Dikarya</taxon>
        <taxon>Basidiomycota</taxon>
        <taxon>Agaricomycotina</taxon>
        <taxon>Agaricomycetes</taxon>
        <taxon>Agaricomycetidae</taxon>
        <taxon>Agaricales</taxon>
        <taxon>Pleurotineae</taxon>
        <taxon>Pleurotaceae</taxon>
        <taxon>Hohenbuehelia</taxon>
    </lineage>
</organism>
<keyword evidence="2" id="KW-1133">Transmembrane helix</keyword>
<feature type="transmembrane region" description="Helical" evidence="2">
    <location>
        <begin position="27"/>
        <end position="51"/>
    </location>
</feature>
<evidence type="ECO:0000256" key="1">
    <source>
        <dbReference type="SAM" id="MobiDB-lite"/>
    </source>
</evidence>
<feature type="compositionally biased region" description="Basic and acidic residues" evidence="1">
    <location>
        <begin position="270"/>
        <end position="287"/>
    </location>
</feature>
<name>A0ABR3JL76_9AGAR</name>